<accession>A0A6F8XJ66</accession>
<keyword evidence="2" id="KW-0285">Flavoprotein</keyword>
<keyword evidence="3" id="KW-0274">FAD</keyword>
<dbReference type="PANTHER" id="PTHR43735:SF3">
    <property type="entry name" value="FERROPTOSIS SUPPRESSOR PROTEIN 1"/>
    <property type="match status" value="1"/>
</dbReference>
<dbReference type="InterPro" id="IPR023753">
    <property type="entry name" value="FAD/NAD-binding_dom"/>
</dbReference>
<dbReference type="EMBL" id="AP022870">
    <property type="protein sequence ID" value="BCB73855.1"/>
    <property type="molecule type" value="Genomic_DNA"/>
</dbReference>
<reference evidence="6 7" key="1">
    <citation type="submission" date="2020-03" db="EMBL/GenBank/DDBJ databases">
        <title>Whole genome shotgun sequence of Phytohabitans flavus NBRC 107702.</title>
        <authorList>
            <person name="Komaki H."/>
            <person name="Tamura T."/>
        </authorList>
    </citation>
    <scope>NUCLEOTIDE SEQUENCE [LARGE SCALE GENOMIC DNA]</scope>
    <source>
        <strain evidence="6 7">NBRC 107702</strain>
    </source>
</reference>
<evidence type="ECO:0000256" key="1">
    <source>
        <dbReference type="ARBA" id="ARBA00006442"/>
    </source>
</evidence>
<dbReference type="GO" id="GO:0050660">
    <property type="term" value="F:flavin adenine dinucleotide binding"/>
    <property type="evidence" value="ECO:0007669"/>
    <property type="project" value="TreeGrafter"/>
</dbReference>
<dbReference type="Pfam" id="PF07992">
    <property type="entry name" value="Pyr_redox_2"/>
    <property type="match status" value="1"/>
</dbReference>
<name>A0A6F8XJ66_9ACTN</name>
<evidence type="ECO:0000256" key="4">
    <source>
        <dbReference type="ARBA" id="ARBA00023002"/>
    </source>
</evidence>
<gene>
    <name evidence="6" type="ORF">Pflav_002650</name>
</gene>
<dbReference type="KEGG" id="pfla:Pflav_002650"/>
<organism evidence="6 7">
    <name type="scientific">Phytohabitans flavus</name>
    <dbReference type="NCBI Taxonomy" id="1076124"/>
    <lineage>
        <taxon>Bacteria</taxon>
        <taxon>Bacillati</taxon>
        <taxon>Actinomycetota</taxon>
        <taxon>Actinomycetes</taxon>
        <taxon>Micromonosporales</taxon>
        <taxon>Micromonosporaceae</taxon>
    </lineage>
</organism>
<dbReference type="GO" id="GO:0004174">
    <property type="term" value="F:electron-transferring-flavoprotein dehydrogenase activity"/>
    <property type="evidence" value="ECO:0007669"/>
    <property type="project" value="TreeGrafter"/>
</dbReference>
<evidence type="ECO:0000256" key="3">
    <source>
        <dbReference type="ARBA" id="ARBA00022827"/>
    </source>
</evidence>
<evidence type="ECO:0000256" key="2">
    <source>
        <dbReference type="ARBA" id="ARBA00022630"/>
    </source>
</evidence>
<dbReference type="GO" id="GO:0005737">
    <property type="term" value="C:cytoplasm"/>
    <property type="evidence" value="ECO:0007669"/>
    <property type="project" value="TreeGrafter"/>
</dbReference>
<dbReference type="RefSeq" id="WP_173033052.1">
    <property type="nucleotide sequence ID" value="NZ_AP022870.1"/>
</dbReference>
<protein>
    <recommendedName>
        <fullName evidence="5">FAD/NAD(P)-binding domain-containing protein</fullName>
    </recommendedName>
</protein>
<dbReference type="PRINTS" id="PR00368">
    <property type="entry name" value="FADPNR"/>
</dbReference>
<dbReference type="Proteomes" id="UP000502508">
    <property type="component" value="Chromosome"/>
</dbReference>
<feature type="domain" description="FAD/NAD(P)-binding" evidence="5">
    <location>
        <begin position="4"/>
        <end position="280"/>
    </location>
</feature>
<comment type="similarity">
    <text evidence="1">Belongs to the FAD-dependent oxidoreductase family.</text>
</comment>
<keyword evidence="4" id="KW-0560">Oxidoreductase</keyword>
<dbReference type="InterPro" id="IPR036188">
    <property type="entry name" value="FAD/NAD-bd_sf"/>
</dbReference>
<dbReference type="AlphaFoldDB" id="A0A6F8XJ66"/>
<proteinExistence type="inferred from homology"/>
<dbReference type="PANTHER" id="PTHR43735">
    <property type="entry name" value="APOPTOSIS-INDUCING FACTOR 1"/>
    <property type="match status" value="1"/>
</dbReference>
<dbReference type="Gene3D" id="3.50.50.100">
    <property type="match status" value="1"/>
</dbReference>
<evidence type="ECO:0000313" key="7">
    <source>
        <dbReference type="Proteomes" id="UP000502508"/>
    </source>
</evidence>
<sequence>MSPSVVVLGGGYGGYKVAKALDGVADVTLVDPSDAFLHNVASWRALVEPQWLERIFFPYDRLLHHGRFLRDRAVEVDGRQVTLASGTRLEPDYLVLATGSHYPSPAKWGAEDAATAQAAMRASHEALRAAQRVLVVGAGPSGLELAGEIKTTFPEKRVIVADRAADVLPGPFDQELREELRRQLDKLGVDLVLGSPLRALPDTEPGTAGAVSVATDTGEELAADIWFRCFGVVPATGYLRGALAEARDEAGYLPVDDQLRVRGQERVFAIGDISDAERNMAGMAGMQADFLSANLKVLITGEGELGHYKINPPMIAVPLGPEGGAGQLPGIEGVAGAEVISNVKGRAMLVELHTQNFDAVPA</sequence>
<reference evidence="6 7" key="2">
    <citation type="submission" date="2020-03" db="EMBL/GenBank/DDBJ databases">
        <authorList>
            <person name="Ichikawa N."/>
            <person name="Kimura A."/>
            <person name="Kitahashi Y."/>
            <person name="Uohara A."/>
        </authorList>
    </citation>
    <scope>NUCLEOTIDE SEQUENCE [LARGE SCALE GENOMIC DNA]</scope>
    <source>
        <strain evidence="6 7">NBRC 107702</strain>
    </source>
</reference>
<dbReference type="PRINTS" id="PR00469">
    <property type="entry name" value="PNDRDTASEII"/>
</dbReference>
<evidence type="ECO:0000259" key="5">
    <source>
        <dbReference type="Pfam" id="PF07992"/>
    </source>
</evidence>
<evidence type="ECO:0000313" key="6">
    <source>
        <dbReference type="EMBL" id="BCB73855.1"/>
    </source>
</evidence>
<dbReference type="SUPFAM" id="SSF51905">
    <property type="entry name" value="FAD/NAD(P)-binding domain"/>
    <property type="match status" value="1"/>
</dbReference>
<keyword evidence="7" id="KW-1185">Reference proteome</keyword>